<protein>
    <submittedName>
        <fullName evidence="2">Cupin domain-containing protein</fullName>
    </submittedName>
</protein>
<dbReference type="SUPFAM" id="SSF51182">
    <property type="entry name" value="RmlC-like cupins"/>
    <property type="match status" value="1"/>
</dbReference>
<dbReference type="InterPro" id="IPR013096">
    <property type="entry name" value="Cupin_2"/>
</dbReference>
<evidence type="ECO:0000313" key="3">
    <source>
        <dbReference type="Proteomes" id="UP000306113"/>
    </source>
</evidence>
<accession>A0A4S3MFY2</accession>
<proteinExistence type="predicted"/>
<organism evidence="2 3">
    <name type="scientific">Thalassobius vesicularis</name>
    <dbReference type="NCBI Taxonomy" id="1294297"/>
    <lineage>
        <taxon>Bacteria</taxon>
        <taxon>Pseudomonadati</taxon>
        <taxon>Pseudomonadota</taxon>
        <taxon>Alphaproteobacteria</taxon>
        <taxon>Rhodobacterales</taxon>
        <taxon>Roseobacteraceae</taxon>
        <taxon>Thalassovita</taxon>
    </lineage>
</organism>
<dbReference type="RefSeq" id="WP_136337588.1">
    <property type="nucleotide sequence ID" value="NZ_SSMD01000001.1"/>
</dbReference>
<dbReference type="AlphaFoldDB" id="A0A4S3MFY2"/>
<comment type="caution">
    <text evidence="2">The sequence shown here is derived from an EMBL/GenBank/DDBJ whole genome shotgun (WGS) entry which is preliminary data.</text>
</comment>
<reference evidence="2 3" key="1">
    <citation type="submission" date="2019-04" db="EMBL/GenBank/DDBJ databases">
        <title>Draft genome sequence of Youngimonas vesicularis.</title>
        <authorList>
            <person name="Hameed A."/>
        </authorList>
    </citation>
    <scope>NUCLEOTIDE SEQUENCE [LARGE SCALE GENOMIC DNA]</scope>
    <source>
        <strain evidence="2 3">CC-AMW-E</strain>
    </source>
</reference>
<dbReference type="Gene3D" id="2.60.120.10">
    <property type="entry name" value="Jelly Rolls"/>
    <property type="match status" value="1"/>
</dbReference>
<dbReference type="InterPro" id="IPR011051">
    <property type="entry name" value="RmlC_Cupin_sf"/>
</dbReference>
<feature type="domain" description="Cupin type-2" evidence="1">
    <location>
        <begin position="40"/>
        <end position="105"/>
    </location>
</feature>
<dbReference type="PANTHER" id="PTHR36440">
    <property type="entry name" value="PUTATIVE (AFU_ORTHOLOGUE AFUA_8G07350)-RELATED"/>
    <property type="match status" value="1"/>
</dbReference>
<evidence type="ECO:0000259" key="1">
    <source>
        <dbReference type="Pfam" id="PF07883"/>
    </source>
</evidence>
<dbReference type="Pfam" id="PF07883">
    <property type="entry name" value="Cupin_2"/>
    <property type="match status" value="1"/>
</dbReference>
<sequence>MTPSLSSHQPDAITWLQTTYRTLLPAAAAQGRLSVFDSVTQPGGGPPRHVHLDADETFVLLSGDVSFWLEGETLAKGPGDTVFVPRGAEHTFQVVGTRPARMLTILNPGGFEGFFAEMAAGAFRIPQDMADIITIAERYNLTFTGPPLAVN</sequence>
<dbReference type="InterPro" id="IPR014710">
    <property type="entry name" value="RmlC-like_jellyroll"/>
</dbReference>
<dbReference type="PANTHER" id="PTHR36440:SF1">
    <property type="entry name" value="PUTATIVE (AFU_ORTHOLOGUE AFUA_8G07350)-RELATED"/>
    <property type="match status" value="1"/>
</dbReference>
<evidence type="ECO:0000313" key="2">
    <source>
        <dbReference type="EMBL" id="THD76644.1"/>
    </source>
</evidence>
<gene>
    <name evidence="2" type="ORF">E7681_02045</name>
</gene>
<keyword evidence="3" id="KW-1185">Reference proteome</keyword>
<name>A0A4S3MFY2_9RHOB</name>
<dbReference type="OrthoDB" id="9798709at2"/>
<dbReference type="EMBL" id="SSMD01000001">
    <property type="protein sequence ID" value="THD76644.1"/>
    <property type="molecule type" value="Genomic_DNA"/>
</dbReference>
<dbReference type="Proteomes" id="UP000306113">
    <property type="component" value="Unassembled WGS sequence"/>
</dbReference>
<dbReference type="InterPro" id="IPR053146">
    <property type="entry name" value="QDO-like"/>
</dbReference>